<evidence type="ECO:0000313" key="4">
    <source>
        <dbReference type="Proteomes" id="UP000198462"/>
    </source>
</evidence>
<evidence type="ECO:0000259" key="2">
    <source>
        <dbReference type="Pfam" id="PF21697"/>
    </source>
</evidence>
<dbReference type="Gene3D" id="3.30.420.150">
    <property type="entry name" value="Exopolyphosphatase. Domain 2"/>
    <property type="match status" value="1"/>
</dbReference>
<keyword evidence="4" id="KW-1185">Reference proteome</keyword>
<organism evidence="3 4">
    <name type="scientific">Pacificimonas flava</name>
    <dbReference type="NCBI Taxonomy" id="1234595"/>
    <lineage>
        <taxon>Bacteria</taxon>
        <taxon>Pseudomonadati</taxon>
        <taxon>Pseudomonadota</taxon>
        <taxon>Alphaproteobacteria</taxon>
        <taxon>Sphingomonadales</taxon>
        <taxon>Sphingosinicellaceae</taxon>
        <taxon>Pacificimonas</taxon>
    </lineage>
</organism>
<dbReference type="InterPro" id="IPR003695">
    <property type="entry name" value="Ppx_GppA_N"/>
</dbReference>
<dbReference type="CDD" id="cd24052">
    <property type="entry name" value="ASKHA_NBD_HpPPX-GppA-like"/>
    <property type="match status" value="1"/>
</dbReference>
<feature type="domain" description="Exopolyphosphatase C-terminal" evidence="2">
    <location>
        <begin position="331"/>
        <end position="491"/>
    </location>
</feature>
<evidence type="ECO:0000313" key="3">
    <source>
        <dbReference type="EMBL" id="OWV34169.1"/>
    </source>
</evidence>
<dbReference type="PANTHER" id="PTHR30005:SF0">
    <property type="entry name" value="RETROGRADE REGULATION PROTEIN 2"/>
    <property type="match status" value="1"/>
</dbReference>
<sequence length="505" mass="54126">MTGNDRAAPGALEAAGPPIRAVVDIGSNSIRLVAFRGDRRTPMTLFNEKVMAGLGAGVGTTGKLQEERMEIGEDALRRFALLCKDMNTQKVEAFATAAVRNAANGPDFVRRVREICGIDIEIIDGREEGRFSALGVLAGIPDADGVIGDLGGGSLELVRLKKGKPQDIVSLPIGALKLAEARASGGDTMRKLIKKTLADAGWEGRGKNLPFYMVGGSWRALAQLQMHLIDFPLPIAHQYELDRAEIDRLARSVPKLSEKRLAVIRQVSSQRVPHLAGAALLLRAVVKHLKSSHAVVSAYGIREGVFFEGLPSDLAAKDPLLTAVRAEGRKHARFPHHAGALHRWTDQLFADDTEEQKRLRRAVCELVDVAASAHPDFRAERALEVGLRGNWVAVDHAGRAQLGAALFALNGGQVTDTARTALAPLAPFEDLDRATGWGLALRLAQRLTGGTVAPLGGSALSLDQKGLVLKLTPACAPLWSNAVEKRLAQLALHMGLDWRVDTGSG</sequence>
<accession>A0A219B8P0</accession>
<reference evidence="4" key="1">
    <citation type="submission" date="2017-05" db="EMBL/GenBank/DDBJ databases">
        <authorList>
            <person name="Lin X."/>
        </authorList>
    </citation>
    <scope>NUCLEOTIDE SEQUENCE [LARGE SCALE GENOMIC DNA]</scope>
    <source>
        <strain evidence="4">JLT2012</strain>
    </source>
</reference>
<dbReference type="OrthoDB" id="3698573at2"/>
<dbReference type="Pfam" id="PF21697">
    <property type="entry name" value="Ppx_C"/>
    <property type="match status" value="1"/>
</dbReference>
<dbReference type="Gene3D" id="1.10.3210.10">
    <property type="entry name" value="Hypothetical protein af1432"/>
    <property type="match status" value="1"/>
</dbReference>
<protein>
    <submittedName>
        <fullName evidence="3">Uncharacterized protein</fullName>
    </submittedName>
</protein>
<gene>
    <name evidence="3" type="ORF">B5C34_12340</name>
</gene>
<dbReference type="InterPro" id="IPR048951">
    <property type="entry name" value="Ppx_C"/>
</dbReference>
<dbReference type="Pfam" id="PF02541">
    <property type="entry name" value="Ppx-GppA"/>
    <property type="match status" value="1"/>
</dbReference>
<dbReference type="InterPro" id="IPR050273">
    <property type="entry name" value="GppA/Ppx_hydrolase"/>
</dbReference>
<dbReference type="Gene3D" id="3.30.420.40">
    <property type="match status" value="1"/>
</dbReference>
<dbReference type="RefSeq" id="WP_088712868.1">
    <property type="nucleotide sequence ID" value="NZ_NFZT01000001.1"/>
</dbReference>
<dbReference type="EMBL" id="NFZT01000001">
    <property type="protein sequence ID" value="OWV34169.1"/>
    <property type="molecule type" value="Genomic_DNA"/>
</dbReference>
<dbReference type="Proteomes" id="UP000198462">
    <property type="component" value="Unassembled WGS sequence"/>
</dbReference>
<dbReference type="SUPFAM" id="SSF53067">
    <property type="entry name" value="Actin-like ATPase domain"/>
    <property type="match status" value="2"/>
</dbReference>
<dbReference type="PANTHER" id="PTHR30005">
    <property type="entry name" value="EXOPOLYPHOSPHATASE"/>
    <property type="match status" value="1"/>
</dbReference>
<evidence type="ECO:0000259" key="1">
    <source>
        <dbReference type="Pfam" id="PF02541"/>
    </source>
</evidence>
<dbReference type="GO" id="GO:0016462">
    <property type="term" value="F:pyrophosphatase activity"/>
    <property type="evidence" value="ECO:0007669"/>
    <property type="project" value="TreeGrafter"/>
</dbReference>
<feature type="domain" description="Ppx/GppA phosphatase N-terminal" evidence="1">
    <location>
        <begin position="42"/>
        <end position="312"/>
    </location>
</feature>
<comment type="caution">
    <text evidence="3">The sequence shown here is derived from an EMBL/GenBank/DDBJ whole genome shotgun (WGS) entry which is preliminary data.</text>
</comment>
<proteinExistence type="predicted"/>
<dbReference type="AlphaFoldDB" id="A0A219B8P0"/>
<dbReference type="InterPro" id="IPR043129">
    <property type="entry name" value="ATPase_NBD"/>
</dbReference>
<name>A0A219B8P0_9SPHN</name>